<evidence type="ECO:0000313" key="2">
    <source>
        <dbReference type="EMBL" id="BAT59837.1"/>
    </source>
</evidence>
<keyword evidence="1" id="KW-0472">Membrane</keyword>
<evidence type="ECO:0008006" key="4">
    <source>
        <dbReference type="Google" id="ProtNLM"/>
    </source>
</evidence>
<keyword evidence="1" id="KW-1133">Transmembrane helix</keyword>
<dbReference type="Proteomes" id="UP000236884">
    <property type="component" value="Chromosome"/>
</dbReference>
<accession>A0A0S3PV95</accession>
<sequence>MPSLFRLIFVLGVLAGIGFAGMLALVYLVEPTPREMTVNVPVEKLKGR</sequence>
<dbReference type="OrthoDB" id="9805893at2"/>
<dbReference type="EMBL" id="AP014946">
    <property type="protein sequence ID" value="BAT59837.1"/>
    <property type="molecule type" value="Genomic_DNA"/>
</dbReference>
<protein>
    <recommendedName>
        <fullName evidence="4">Histidine kinase</fullName>
    </recommendedName>
</protein>
<reference evidence="2 3" key="1">
    <citation type="submission" date="2015-08" db="EMBL/GenBank/DDBJ databases">
        <title>Investigation of the bacterial diversity of lava forest soil.</title>
        <authorList>
            <person name="Lee J.S."/>
        </authorList>
    </citation>
    <scope>NUCLEOTIDE SEQUENCE [LARGE SCALE GENOMIC DNA]</scope>
    <source>
        <strain evidence="2 3">GJW-30</strain>
    </source>
</reference>
<proteinExistence type="predicted"/>
<dbReference type="KEGG" id="vgo:GJW-30_1_02372"/>
<dbReference type="RefSeq" id="WP_096355535.1">
    <property type="nucleotide sequence ID" value="NZ_AP014946.1"/>
</dbReference>
<name>A0A0S3PV95_9BRAD</name>
<organism evidence="2 3">
    <name type="scientific">Variibacter gotjawalensis</name>
    <dbReference type="NCBI Taxonomy" id="1333996"/>
    <lineage>
        <taxon>Bacteria</taxon>
        <taxon>Pseudomonadati</taxon>
        <taxon>Pseudomonadota</taxon>
        <taxon>Alphaproteobacteria</taxon>
        <taxon>Hyphomicrobiales</taxon>
        <taxon>Nitrobacteraceae</taxon>
        <taxon>Variibacter</taxon>
    </lineage>
</organism>
<keyword evidence="3" id="KW-1185">Reference proteome</keyword>
<keyword evidence="1" id="KW-0812">Transmembrane</keyword>
<evidence type="ECO:0000256" key="1">
    <source>
        <dbReference type="SAM" id="Phobius"/>
    </source>
</evidence>
<evidence type="ECO:0000313" key="3">
    <source>
        <dbReference type="Proteomes" id="UP000236884"/>
    </source>
</evidence>
<gene>
    <name evidence="2" type="ORF">GJW-30_1_02372</name>
</gene>
<feature type="transmembrane region" description="Helical" evidence="1">
    <location>
        <begin position="7"/>
        <end position="29"/>
    </location>
</feature>
<dbReference type="AlphaFoldDB" id="A0A0S3PV95"/>